<keyword evidence="4" id="KW-1185">Reference proteome</keyword>
<feature type="transmembrane region" description="Helical" evidence="1">
    <location>
        <begin position="133"/>
        <end position="159"/>
    </location>
</feature>
<name>A0A0C9VWV3_SPHS4</name>
<reference evidence="3 4" key="1">
    <citation type="submission" date="2014-06" db="EMBL/GenBank/DDBJ databases">
        <title>Evolutionary Origins and Diversification of the Mycorrhizal Mutualists.</title>
        <authorList>
            <consortium name="DOE Joint Genome Institute"/>
            <consortium name="Mycorrhizal Genomics Consortium"/>
            <person name="Kohler A."/>
            <person name="Kuo A."/>
            <person name="Nagy L.G."/>
            <person name="Floudas D."/>
            <person name="Copeland A."/>
            <person name="Barry K.W."/>
            <person name="Cichocki N."/>
            <person name="Veneault-Fourrey C."/>
            <person name="LaButti K."/>
            <person name="Lindquist E.A."/>
            <person name="Lipzen A."/>
            <person name="Lundell T."/>
            <person name="Morin E."/>
            <person name="Murat C."/>
            <person name="Riley R."/>
            <person name="Ohm R."/>
            <person name="Sun H."/>
            <person name="Tunlid A."/>
            <person name="Henrissat B."/>
            <person name="Grigoriev I.V."/>
            <person name="Hibbett D.S."/>
            <person name="Martin F."/>
        </authorList>
    </citation>
    <scope>NUCLEOTIDE SEQUENCE [LARGE SCALE GENOMIC DNA]</scope>
    <source>
        <strain evidence="3 4">SS14</strain>
    </source>
</reference>
<dbReference type="AlphaFoldDB" id="A0A0C9VWV3"/>
<accession>A0A0C9VWV3</accession>
<protein>
    <recommendedName>
        <fullName evidence="2">DUF6533 domain-containing protein</fullName>
    </recommendedName>
</protein>
<gene>
    <name evidence="3" type="ORF">M422DRAFT_47955</name>
</gene>
<evidence type="ECO:0000259" key="2">
    <source>
        <dbReference type="Pfam" id="PF20151"/>
    </source>
</evidence>
<evidence type="ECO:0000313" key="4">
    <source>
        <dbReference type="Proteomes" id="UP000054279"/>
    </source>
</evidence>
<dbReference type="OrthoDB" id="2803471at2759"/>
<evidence type="ECO:0000256" key="1">
    <source>
        <dbReference type="SAM" id="Phobius"/>
    </source>
</evidence>
<keyword evidence="1" id="KW-0472">Membrane</keyword>
<dbReference type="Pfam" id="PF20151">
    <property type="entry name" value="DUF6533"/>
    <property type="match status" value="1"/>
</dbReference>
<evidence type="ECO:0000313" key="3">
    <source>
        <dbReference type="EMBL" id="KIJ43330.1"/>
    </source>
</evidence>
<dbReference type="Proteomes" id="UP000054279">
    <property type="component" value="Unassembled WGS sequence"/>
</dbReference>
<organism evidence="3 4">
    <name type="scientific">Sphaerobolus stellatus (strain SS14)</name>
    <dbReference type="NCBI Taxonomy" id="990650"/>
    <lineage>
        <taxon>Eukaryota</taxon>
        <taxon>Fungi</taxon>
        <taxon>Dikarya</taxon>
        <taxon>Basidiomycota</taxon>
        <taxon>Agaricomycotina</taxon>
        <taxon>Agaricomycetes</taxon>
        <taxon>Phallomycetidae</taxon>
        <taxon>Geastrales</taxon>
        <taxon>Sphaerobolaceae</taxon>
        <taxon>Sphaerobolus</taxon>
    </lineage>
</organism>
<keyword evidence="1" id="KW-0812">Transmembrane</keyword>
<feature type="domain" description="DUF6533" evidence="2">
    <location>
        <begin position="48"/>
        <end position="85"/>
    </location>
</feature>
<dbReference type="HOGENOM" id="CLU_1246056_0_0_1"/>
<feature type="transmembrane region" description="Helical" evidence="1">
    <location>
        <begin position="171"/>
        <end position="192"/>
    </location>
</feature>
<dbReference type="EMBL" id="KN837124">
    <property type="protein sequence ID" value="KIJ43330.1"/>
    <property type="molecule type" value="Genomic_DNA"/>
</dbReference>
<proteinExistence type="predicted"/>
<dbReference type="InterPro" id="IPR045340">
    <property type="entry name" value="DUF6533"/>
</dbReference>
<keyword evidence="1" id="KW-1133">Transmembrane helix</keyword>
<sequence length="222" mass="25034">MDGLEVQELITPYFYERVQSYADLAGPGIEQTTKKVMHHTQLTNTSQALLLYDTMLTLDKELKHIWKRKVNLGTILYLTARYFILDDMFSFWAYDLVSLEDNPSQRVLNTAAGTAIQAILIARAYSITGGNKILGITLLFMLMASLAISLRVLFIPFLGSVPGDVRTLDTVQVTLSLLIEFIVMAVTAYYAWSIRGSTFNASQDDQASLFHIFLRQGVMRFT</sequence>